<proteinExistence type="predicted"/>
<evidence type="ECO:0000313" key="2">
    <source>
        <dbReference type="EMBL" id="KAA8910320.1"/>
    </source>
</evidence>
<gene>
    <name evidence="2" type="ORF">FN846DRAFT_905080</name>
</gene>
<dbReference type="Proteomes" id="UP000326924">
    <property type="component" value="Unassembled WGS sequence"/>
</dbReference>
<keyword evidence="3" id="KW-1185">Reference proteome</keyword>
<feature type="compositionally biased region" description="Low complexity" evidence="1">
    <location>
        <begin position="282"/>
        <end position="291"/>
    </location>
</feature>
<evidence type="ECO:0000313" key="3">
    <source>
        <dbReference type="Proteomes" id="UP000326924"/>
    </source>
</evidence>
<name>A0A5J5F2N0_9PEZI</name>
<dbReference type="AlphaFoldDB" id="A0A5J5F2N0"/>
<evidence type="ECO:0000256" key="1">
    <source>
        <dbReference type="SAM" id="MobiDB-lite"/>
    </source>
</evidence>
<feature type="region of interest" description="Disordered" evidence="1">
    <location>
        <begin position="1"/>
        <end position="115"/>
    </location>
</feature>
<accession>A0A5J5F2N0</accession>
<protein>
    <submittedName>
        <fullName evidence="2">Uncharacterized protein</fullName>
    </submittedName>
</protein>
<sequence length="572" mass="62136">MAESSSMAEFRSIQGRAPAADASAETTAVDAENTETDGPSPPTIPASDVKKSKRKPKRKRAVPRPPTIPESDVKQGKRPCRPKPKRKKASQQEKKITGETAVTAGPASVSSVRQKSGSIFVDVSNCTGMDVSWNLTPDGTVAAVTSGQDDDAAGTAGRGAEWNFDHRPGRRLAQIDEYPPHQLLVNAMRRNGWYQMGTYYKPTLAEYAPRKIMLRVLANEARVYDHYPGLYARDDGYRTLYGFLNKLLKASLQCKARWVTTWPVADAPAPLDETDDALADVPNVPDDNALAAPPPPIAWRRQQPAGLAAGVTRMEEGVRTLGDAKSAFETRGDKDLQTAGSFTCDNWNEDRRTKDLRKGYNPNRPTACHKFGTHIRFTRQYSAQGLARPRYTPGRDGGHRWHSAPHRVLADSKRTISAAEQSAECRATDDGDSASAVIAADASGLEAVAMFVTPWTEEQNIAGDTRRLPRTLGMKVPQSILLKSIAEAAGWEWTISKLARYEIEPLFHRGLPQQEKKAAAATAGPGSVSSVSSKSGSIFVDVSNCTGMDVSWNLAPDGTVAGVTCSFRRSTS</sequence>
<feature type="compositionally biased region" description="Basic residues" evidence="1">
    <location>
        <begin position="76"/>
        <end position="89"/>
    </location>
</feature>
<feature type="compositionally biased region" description="Low complexity" evidence="1">
    <location>
        <begin position="17"/>
        <end position="31"/>
    </location>
</feature>
<comment type="caution">
    <text evidence="2">The sequence shown here is derived from an EMBL/GenBank/DDBJ whole genome shotgun (WGS) entry which is preliminary data.</text>
</comment>
<dbReference type="EMBL" id="VXIS01000047">
    <property type="protein sequence ID" value="KAA8910320.1"/>
    <property type="molecule type" value="Genomic_DNA"/>
</dbReference>
<feature type="region of interest" description="Disordered" evidence="1">
    <location>
        <begin position="271"/>
        <end position="301"/>
    </location>
</feature>
<organism evidence="2 3">
    <name type="scientific">Sphaerosporella brunnea</name>
    <dbReference type="NCBI Taxonomy" id="1250544"/>
    <lineage>
        <taxon>Eukaryota</taxon>
        <taxon>Fungi</taxon>
        <taxon>Dikarya</taxon>
        <taxon>Ascomycota</taxon>
        <taxon>Pezizomycotina</taxon>
        <taxon>Pezizomycetes</taxon>
        <taxon>Pezizales</taxon>
        <taxon>Pyronemataceae</taxon>
        <taxon>Sphaerosporella</taxon>
    </lineage>
</organism>
<feature type="compositionally biased region" description="Basic residues" evidence="1">
    <location>
        <begin position="51"/>
        <end position="62"/>
    </location>
</feature>
<dbReference type="InParanoid" id="A0A5J5F2N0"/>
<reference evidence="2 3" key="1">
    <citation type="submission" date="2019-09" db="EMBL/GenBank/DDBJ databases">
        <title>Draft genome of the ectomycorrhizal ascomycete Sphaerosporella brunnea.</title>
        <authorList>
            <consortium name="DOE Joint Genome Institute"/>
            <person name="Benucci G.M."/>
            <person name="Marozzi G."/>
            <person name="Antonielli L."/>
            <person name="Sanchez S."/>
            <person name="Marco P."/>
            <person name="Wang X."/>
            <person name="Falini L.B."/>
            <person name="Barry K."/>
            <person name="Haridas S."/>
            <person name="Lipzen A."/>
            <person name="Labutti K."/>
            <person name="Grigoriev I.V."/>
            <person name="Murat C."/>
            <person name="Martin F."/>
            <person name="Albertini E."/>
            <person name="Donnini D."/>
            <person name="Bonito G."/>
        </authorList>
    </citation>
    <scope>NUCLEOTIDE SEQUENCE [LARGE SCALE GENOMIC DNA]</scope>
    <source>
        <strain evidence="2 3">Sb_GMNB300</strain>
    </source>
</reference>